<dbReference type="RefSeq" id="WP_310455337.1">
    <property type="nucleotide sequence ID" value="NZ_JAVKPH010000001.1"/>
</dbReference>
<feature type="region of interest" description="Disordered" evidence="2">
    <location>
        <begin position="1"/>
        <end position="22"/>
    </location>
</feature>
<evidence type="ECO:0000313" key="3">
    <source>
        <dbReference type="EMBL" id="MDR5651250.1"/>
    </source>
</evidence>
<dbReference type="Proteomes" id="UP001247754">
    <property type="component" value="Unassembled WGS sequence"/>
</dbReference>
<dbReference type="Pfam" id="PF00067">
    <property type="entry name" value="p450"/>
    <property type="match status" value="1"/>
</dbReference>
<dbReference type="EMBL" id="JAVKPH010000001">
    <property type="protein sequence ID" value="MDR5651250.1"/>
    <property type="molecule type" value="Genomic_DNA"/>
</dbReference>
<evidence type="ECO:0000256" key="1">
    <source>
        <dbReference type="ARBA" id="ARBA00010617"/>
    </source>
</evidence>
<reference evidence="3 4" key="1">
    <citation type="submission" date="2023-09" db="EMBL/GenBank/DDBJ databases">
        <title>Xinfangfangia sedmenti sp. nov., isolated the sedment.</title>
        <authorList>
            <person name="Xu L."/>
        </authorList>
    </citation>
    <scope>NUCLEOTIDE SEQUENCE [LARGE SCALE GENOMIC DNA]</scope>
    <source>
        <strain evidence="3 4">LG-4</strain>
    </source>
</reference>
<dbReference type="Gene3D" id="1.10.630.10">
    <property type="entry name" value="Cytochrome P450"/>
    <property type="match status" value="1"/>
</dbReference>
<keyword evidence="4" id="KW-1185">Reference proteome</keyword>
<feature type="compositionally biased region" description="Basic and acidic residues" evidence="2">
    <location>
        <begin position="1"/>
        <end position="10"/>
    </location>
</feature>
<proteinExistence type="inferred from homology"/>
<dbReference type="InterPro" id="IPR001128">
    <property type="entry name" value="Cyt_P450"/>
</dbReference>
<dbReference type="InterPro" id="IPR036396">
    <property type="entry name" value="Cyt_P450_sf"/>
</dbReference>
<protein>
    <submittedName>
        <fullName evidence="3">Cytochrome P450</fullName>
    </submittedName>
</protein>
<organism evidence="3 4">
    <name type="scientific">Ruixingdingia sedimenti</name>
    <dbReference type="NCBI Taxonomy" id="3073604"/>
    <lineage>
        <taxon>Bacteria</taxon>
        <taxon>Pseudomonadati</taxon>
        <taxon>Pseudomonadota</taxon>
        <taxon>Alphaproteobacteria</taxon>
        <taxon>Rhodobacterales</taxon>
        <taxon>Paracoccaceae</taxon>
        <taxon>Ruixingdingia</taxon>
    </lineage>
</organism>
<name>A0ABU1F311_9RHOB</name>
<evidence type="ECO:0000313" key="4">
    <source>
        <dbReference type="Proteomes" id="UP001247754"/>
    </source>
</evidence>
<comment type="similarity">
    <text evidence="1">Belongs to the cytochrome P450 family.</text>
</comment>
<gene>
    <name evidence="3" type="ORF">RGD00_01410</name>
</gene>
<dbReference type="PANTHER" id="PTHR46696:SF1">
    <property type="entry name" value="CYTOCHROME P450 YJIB-RELATED"/>
    <property type="match status" value="1"/>
</dbReference>
<dbReference type="SUPFAM" id="SSF48264">
    <property type="entry name" value="Cytochrome P450"/>
    <property type="match status" value="1"/>
</dbReference>
<dbReference type="PANTHER" id="PTHR46696">
    <property type="entry name" value="P450, PUTATIVE (EUROFUNG)-RELATED"/>
    <property type="match status" value="1"/>
</dbReference>
<accession>A0ABU1F311</accession>
<evidence type="ECO:0000256" key="2">
    <source>
        <dbReference type="SAM" id="MobiDB-lite"/>
    </source>
</evidence>
<sequence>MSALAKHPDLPEPPVSDLDPYSMETLENPHPFYAALRDAGPVVFLPKYGVYATGRYDEVRQVTTDWERFTSESGVGITDARDPKFRGRPPSALVEVDPPAHTKTRRVANRLMSPVIIRSWRWVFEEKAKETVDRVIQMGTFDGMRDLIEPIVFGGFPKAIGIRFDEAAIRAIGYMSFNQTGPENDLYFKGLKAGEPFMEWFLAACQSDATDPGSIAAGFFEAEAAGELDPGIASNIVRSLVRGGMDTTMSGMGSTLYHLAANPDQYELLKQNPHRTRHVFDEGLRMEAPNHVVYRCTVSGGAELSGYWLRGDTKVGTFHTAANHDPRFWKDPGKFDIFRETANIHASLGAGQHNCIGQNVARLEAECMMAELMKRDVRLELAGEPKYLIHNQLRIMESIPLRVVPA</sequence>
<comment type="caution">
    <text evidence="3">The sequence shown here is derived from an EMBL/GenBank/DDBJ whole genome shotgun (WGS) entry which is preliminary data.</text>
</comment>